<evidence type="ECO:0000313" key="2">
    <source>
        <dbReference type="Proteomes" id="UP000005237"/>
    </source>
</evidence>
<dbReference type="AlphaFoldDB" id="A0A8R1IVG8"/>
<accession>A0A8R1IVG8</accession>
<evidence type="ECO:0000313" key="1">
    <source>
        <dbReference type="EnsemblMetazoa" id="CJA37838.1"/>
    </source>
</evidence>
<sequence>MVPINLLPVTKLLVSTHTHTNLQSVLPSFFPSAAPYCQTILAADKRTTPCKKSCETISESRGHSIHRLSKRGTNQPPVFCVFARAYPRNA</sequence>
<dbReference type="Proteomes" id="UP000005237">
    <property type="component" value="Unassembled WGS sequence"/>
</dbReference>
<reference evidence="1" key="2">
    <citation type="submission" date="2022-06" db="UniProtKB">
        <authorList>
            <consortium name="EnsemblMetazoa"/>
        </authorList>
    </citation>
    <scope>IDENTIFICATION</scope>
    <source>
        <strain evidence="1">DF5081</strain>
    </source>
</reference>
<keyword evidence="2" id="KW-1185">Reference proteome</keyword>
<organism evidence="1 2">
    <name type="scientific">Caenorhabditis japonica</name>
    <dbReference type="NCBI Taxonomy" id="281687"/>
    <lineage>
        <taxon>Eukaryota</taxon>
        <taxon>Metazoa</taxon>
        <taxon>Ecdysozoa</taxon>
        <taxon>Nematoda</taxon>
        <taxon>Chromadorea</taxon>
        <taxon>Rhabditida</taxon>
        <taxon>Rhabditina</taxon>
        <taxon>Rhabditomorpha</taxon>
        <taxon>Rhabditoidea</taxon>
        <taxon>Rhabditidae</taxon>
        <taxon>Peloderinae</taxon>
        <taxon>Caenorhabditis</taxon>
    </lineage>
</organism>
<dbReference type="EnsemblMetazoa" id="CJA37838.1">
    <property type="protein sequence ID" value="CJA37838.1"/>
    <property type="gene ID" value="WBGene00213685"/>
</dbReference>
<protein>
    <submittedName>
        <fullName evidence="1">Uncharacterized protein</fullName>
    </submittedName>
</protein>
<reference evidence="2" key="1">
    <citation type="submission" date="2010-08" db="EMBL/GenBank/DDBJ databases">
        <authorList>
            <consortium name="Caenorhabditis japonica Sequencing Consortium"/>
            <person name="Wilson R.K."/>
        </authorList>
    </citation>
    <scope>NUCLEOTIDE SEQUENCE [LARGE SCALE GENOMIC DNA]</scope>
    <source>
        <strain evidence="2">DF5081</strain>
    </source>
</reference>
<proteinExistence type="predicted"/>
<name>A0A8R1IVG8_CAEJA</name>